<dbReference type="Pfam" id="PF01783">
    <property type="entry name" value="Ribosomal_L32p"/>
    <property type="match status" value="1"/>
</dbReference>
<dbReference type="GO" id="GO:0006412">
    <property type="term" value="P:translation"/>
    <property type="evidence" value="ECO:0007669"/>
    <property type="project" value="InterPro"/>
</dbReference>
<evidence type="ECO:0000313" key="6">
    <source>
        <dbReference type="EMBL" id="OGK31407.1"/>
    </source>
</evidence>
<protein>
    <recommendedName>
        <fullName evidence="4">Large ribosomal subunit protein bL32</fullName>
    </recommendedName>
</protein>
<organism evidence="6 7">
    <name type="scientific">Candidatus Roizmanbacteria bacterium RIFCSPHIGHO2_02_FULL_43_11</name>
    <dbReference type="NCBI Taxonomy" id="1802043"/>
    <lineage>
        <taxon>Bacteria</taxon>
        <taxon>Candidatus Roizmaniibacteriota</taxon>
    </lineage>
</organism>
<name>A0A1F7HJI6_9BACT</name>
<dbReference type="InterPro" id="IPR002677">
    <property type="entry name" value="Ribosomal_bL32"/>
</dbReference>
<keyword evidence="2 6" id="KW-0689">Ribosomal protein</keyword>
<dbReference type="AlphaFoldDB" id="A0A1F7HJI6"/>
<comment type="caution">
    <text evidence="6">The sequence shown here is derived from an EMBL/GenBank/DDBJ whole genome shotgun (WGS) entry which is preliminary data.</text>
</comment>
<accession>A0A1F7HJI6</accession>
<proteinExistence type="inferred from homology"/>
<evidence type="ECO:0000256" key="2">
    <source>
        <dbReference type="ARBA" id="ARBA00022980"/>
    </source>
</evidence>
<comment type="similarity">
    <text evidence="1">Belongs to the bacterial ribosomal protein bL32 family.</text>
</comment>
<reference evidence="6 7" key="1">
    <citation type="journal article" date="2016" name="Nat. Commun.">
        <title>Thousands of microbial genomes shed light on interconnected biogeochemical processes in an aquifer system.</title>
        <authorList>
            <person name="Anantharaman K."/>
            <person name="Brown C.T."/>
            <person name="Hug L.A."/>
            <person name="Sharon I."/>
            <person name="Castelle C.J."/>
            <person name="Probst A.J."/>
            <person name="Thomas B.C."/>
            <person name="Singh A."/>
            <person name="Wilkins M.J."/>
            <person name="Karaoz U."/>
            <person name="Brodie E.L."/>
            <person name="Williams K.H."/>
            <person name="Hubbard S.S."/>
            <person name="Banfield J.F."/>
        </authorList>
    </citation>
    <scope>NUCLEOTIDE SEQUENCE [LARGE SCALE GENOMIC DNA]</scope>
</reference>
<dbReference type="NCBIfam" id="TIGR01031">
    <property type="entry name" value="rpmF_bact"/>
    <property type="match status" value="1"/>
</dbReference>
<keyword evidence="3" id="KW-0687">Ribonucleoprotein</keyword>
<dbReference type="GO" id="GO:0003735">
    <property type="term" value="F:structural constituent of ribosome"/>
    <property type="evidence" value="ECO:0007669"/>
    <property type="project" value="InterPro"/>
</dbReference>
<evidence type="ECO:0000313" key="7">
    <source>
        <dbReference type="Proteomes" id="UP000178098"/>
    </source>
</evidence>
<dbReference type="Proteomes" id="UP000178098">
    <property type="component" value="Unassembled WGS sequence"/>
</dbReference>
<feature type="compositionally biased region" description="Basic residues" evidence="5">
    <location>
        <begin position="1"/>
        <end position="21"/>
    </location>
</feature>
<evidence type="ECO:0000256" key="4">
    <source>
        <dbReference type="ARBA" id="ARBA00035178"/>
    </source>
</evidence>
<dbReference type="InterPro" id="IPR011332">
    <property type="entry name" value="Ribosomal_zn-bd"/>
</dbReference>
<dbReference type="GO" id="GO:0015934">
    <property type="term" value="C:large ribosomal subunit"/>
    <property type="evidence" value="ECO:0007669"/>
    <property type="project" value="InterPro"/>
</dbReference>
<evidence type="ECO:0000256" key="5">
    <source>
        <dbReference type="SAM" id="MobiDB-lite"/>
    </source>
</evidence>
<dbReference type="EMBL" id="MFZT01000017">
    <property type="protein sequence ID" value="OGK31407.1"/>
    <property type="molecule type" value="Genomic_DNA"/>
</dbReference>
<dbReference type="SUPFAM" id="SSF57829">
    <property type="entry name" value="Zn-binding ribosomal proteins"/>
    <property type="match status" value="1"/>
</dbReference>
<evidence type="ECO:0000256" key="3">
    <source>
        <dbReference type="ARBA" id="ARBA00023274"/>
    </source>
</evidence>
<feature type="region of interest" description="Disordered" evidence="5">
    <location>
        <begin position="1"/>
        <end position="46"/>
    </location>
</feature>
<sequence>MAPTPKKKHSTMRTGKRRVTKGHMLPQVVYDKNTGHPRLSHRHKNA</sequence>
<gene>
    <name evidence="6" type="ORF">A3D08_03495</name>
</gene>
<evidence type="ECO:0000256" key="1">
    <source>
        <dbReference type="ARBA" id="ARBA00008560"/>
    </source>
</evidence>